<dbReference type="Gene3D" id="2.160.20.10">
    <property type="entry name" value="Single-stranded right-handed beta-helix, Pectin lyase-like"/>
    <property type="match status" value="1"/>
</dbReference>
<sequence length="549" mass="56156">MTKTSVPRVAASAAVAAATTLLLSACSGIAQAHTAPGHSASTTGTPPAISLRNGELVYTPDARGDQIPDYATAGYRGGATSPPSVPVKAHVAGPSGGDDTAAIQQAVNQVAALPPNAQGLRGTVLLGPGKYTIAGTVHLTASGVVLRGSLNHGGTPATTLAASGKAHSLIVVGGSGNYQQTGGTYKVSDSYVPIGATSFHLASTSGLKVGDTVIVQHPQTQAWINAVNMGTYWKPGAGLLAARTITAIHGDQVHIDAPLTTALDSSLGGGTVWHYTLPGQVDNVGVEDLAADATAFTQDPGYAQKSGGKSANSPEFHATFIQWAASRDTWAQNVTASHFGSSFNVGPTASRVTITKADSLSTDASLKVAPPTAFKVAGQQVLVSDCQVSGDHLHAWATEAWNPGPNVFTHCTATADTPAGGDGYINGGPHQRWGSGTLFDDLKITGTTNSSFDVINDGTGGTGHGWEGASDMFWNDSAAKYSIEQPATAYNWAYGVQGKKVPGKHHKKVHPTPAPGVIVGPGTPVQPHSLYQQQLSESHNSTTSSADTR</sequence>
<evidence type="ECO:0000313" key="4">
    <source>
        <dbReference type="Proteomes" id="UP001220022"/>
    </source>
</evidence>
<comment type="caution">
    <text evidence="3">The sequence shown here is derived from an EMBL/GenBank/DDBJ whole genome shotgun (WGS) entry which is preliminary data.</text>
</comment>
<evidence type="ECO:0000256" key="1">
    <source>
        <dbReference type="SAM" id="MobiDB-lite"/>
    </source>
</evidence>
<name>A0ABT5YWK6_9ACTN</name>
<keyword evidence="2" id="KW-0732">Signal</keyword>
<gene>
    <name evidence="3" type="ORF">P2L57_09585</name>
</gene>
<protein>
    <submittedName>
        <fullName evidence="3">Peptidoglycan-binding protein</fullName>
    </submittedName>
</protein>
<accession>A0ABT5YWK6</accession>
<dbReference type="RefSeq" id="WP_275811432.1">
    <property type="nucleotide sequence ID" value="NZ_BAAANM010000018.1"/>
</dbReference>
<dbReference type="Proteomes" id="UP001220022">
    <property type="component" value="Unassembled WGS sequence"/>
</dbReference>
<dbReference type="PROSITE" id="PS51257">
    <property type="entry name" value="PROKAR_LIPOPROTEIN"/>
    <property type="match status" value="1"/>
</dbReference>
<reference evidence="3 4" key="1">
    <citation type="submission" date="2023-03" db="EMBL/GenBank/DDBJ databases">
        <title>Draft genome sequence of type strain Streptomyces ferralitis JCM 14344.</title>
        <authorList>
            <person name="Klaysubun C."/>
            <person name="Duangmal K."/>
        </authorList>
    </citation>
    <scope>NUCLEOTIDE SEQUENCE [LARGE SCALE GENOMIC DNA]</scope>
    <source>
        <strain evidence="3 4">JCM 14344</strain>
    </source>
</reference>
<proteinExistence type="predicted"/>
<evidence type="ECO:0000313" key="3">
    <source>
        <dbReference type="EMBL" id="MDF2255966.1"/>
    </source>
</evidence>
<feature type="region of interest" description="Disordered" evidence="1">
    <location>
        <begin position="502"/>
        <end position="549"/>
    </location>
</feature>
<evidence type="ECO:0000256" key="2">
    <source>
        <dbReference type="SAM" id="SignalP"/>
    </source>
</evidence>
<dbReference type="InterPro" id="IPR012334">
    <property type="entry name" value="Pectin_lyas_fold"/>
</dbReference>
<dbReference type="EMBL" id="JARHTQ010000005">
    <property type="protein sequence ID" value="MDF2255966.1"/>
    <property type="molecule type" value="Genomic_DNA"/>
</dbReference>
<dbReference type="InterPro" id="IPR011050">
    <property type="entry name" value="Pectin_lyase_fold/virulence"/>
</dbReference>
<dbReference type="SUPFAM" id="SSF51126">
    <property type="entry name" value="Pectin lyase-like"/>
    <property type="match status" value="1"/>
</dbReference>
<organism evidence="3 4">
    <name type="scientific">Streptantibioticus ferralitis</name>
    <dbReference type="NCBI Taxonomy" id="236510"/>
    <lineage>
        <taxon>Bacteria</taxon>
        <taxon>Bacillati</taxon>
        <taxon>Actinomycetota</taxon>
        <taxon>Actinomycetes</taxon>
        <taxon>Kitasatosporales</taxon>
        <taxon>Streptomycetaceae</taxon>
        <taxon>Streptantibioticus</taxon>
    </lineage>
</organism>
<keyword evidence="4" id="KW-1185">Reference proteome</keyword>
<feature type="compositionally biased region" description="Polar residues" evidence="1">
    <location>
        <begin position="529"/>
        <end position="549"/>
    </location>
</feature>
<feature type="chain" id="PRO_5045682886" evidence="2">
    <location>
        <begin position="33"/>
        <end position="549"/>
    </location>
</feature>
<feature type="signal peptide" evidence="2">
    <location>
        <begin position="1"/>
        <end position="32"/>
    </location>
</feature>